<sequence length="184" mass="19708">MRYLNVLSLVAAAAVAAAVGWSLNHVVSGRHQSLLILPWLSLFAELAAALVVGYLGLRLRAYRDPERGAGRRGDPARRKPYDPVWAVGTAAAAQAIAYYGALTAGWHAGIGVDQLTLLGVRSTQEPLWLCVAQVVAGIVLAVVGWIVEKSCRLPPDDPDAEEETPYGGRRDPYAPGEGGYARHR</sequence>
<keyword evidence="2" id="KW-1133">Transmembrane helix</keyword>
<feature type="transmembrane region" description="Helical" evidence="2">
    <location>
        <begin position="84"/>
        <end position="106"/>
    </location>
</feature>
<dbReference type="Pfam" id="PF11377">
    <property type="entry name" value="DUF3180"/>
    <property type="match status" value="1"/>
</dbReference>
<keyword evidence="2" id="KW-0472">Membrane</keyword>
<dbReference type="STRING" id="223184.AS25_00285"/>
<dbReference type="RefSeq" id="WP_035959195.1">
    <property type="nucleotide sequence ID" value="NZ_JAQDQN010000013.1"/>
</dbReference>
<dbReference type="InterPro" id="IPR021517">
    <property type="entry name" value="DUF3180"/>
</dbReference>
<evidence type="ECO:0000256" key="1">
    <source>
        <dbReference type="SAM" id="MobiDB-lite"/>
    </source>
</evidence>
<dbReference type="eggNOG" id="ENOG5033CMQ">
    <property type="taxonomic scope" value="Bacteria"/>
</dbReference>
<feature type="transmembrane region" description="Helical" evidence="2">
    <location>
        <begin position="36"/>
        <end position="57"/>
    </location>
</feature>
<comment type="caution">
    <text evidence="3">The sequence shown here is derived from an EMBL/GenBank/DDBJ whole genome shotgun (WGS) entry which is preliminary data.</text>
</comment>
<name>A0A0B0DFQ0_9MICC</name>
<protein>
    <recommendedName>
        <fullName evidence="5">DUF3180 domain-containing protein</fullName>
    </recommendedName>
</protein>
<evidence type="ECO:0008006" key="5">
    <source>
        <dbReference type="Google" id="ProtNLM"/>
    </source>
</evidence>
<dbReference type="EMBL" id="JROM01000003">
    <property type="protein sequence ID" value="KHE75560.1"/>
    <property type="molecule type" value="Genomic_DNA"/>
</dbReference>
<dbReference type="Proteomes" id="UP000030664">
    <property type="component" value="Unassembled WGS sequence"/>
</dbReference>
<reference evidence="3 4" key="1">
    <citation type="submission" date="2014-09" db="EMBL/GenBank/DDBJ databases">
        <title>High-quality draft genome sequence of Kocuria marina SO9-6, an actinobacterium isolated from a copper mine.</title>
        <authorList>
            <person name="Castro D.B."/>
            <person name="Pereira L.B."/>
            <person name="Silva M.V."/>
            <person name="Silva B.P."/>
            <person name="Zanardi B.R."/>
            <person name="Carlos C."/>
            <person name="Belgini D.R."/>
            <person name="Limache E.G."/>
            <person name="Lacerda G.V."/>
            <person name="Nery M.B."/>
            <person name="Gomes M.B."/>
            <person name="Souza S."/>
            <person name="Silva T.M."/>
            <person name="Rodrigues V.D."/>
            <person name="Paulino L.C."/>
            <person name="Vicentini R."/>
            <person name="Ferraz L.F."/>
            <person name="Ottoboni L.M."/>
        </authorList>
    </citation>
    <scope>NUCLEOTIDE SEQUENCE [LARGE SCALE GENOMIC DNA]</scope>
    <source>
        <strain evidence="3 4">SO9-6</strain>
    </source>
</reference>
<proteinExistence type="predicted"/>
<organism evidence="3 4">
    <name type="scientific">Kocuria marina</name>
    <dbReference type="NCBI Taxonomy" id="223184"/>
    <lineage>
        <taxon>Bacteria</taxon>
        <taxon>Bacillati</taxon>
        <taxon>Actinomycetota</taxon>
        <taxon>Actinomycetes</taxon>
        <taxon>Micrococcales</taxon>
        <taxon>Micrococcaceae</taxon>
        <taxon>Kocuria</taxon>
    </lineage>
</organism>
<evidence type="ECO:0000313" key="4">
    <source>
        <dbReference type="Proteomes" id="UP000030664"/>
    </source>
</evidence>
<feature type="region of interest" description="Disordered" evidence="1">
    <location>
        <begin position="154"/>
        <end position="184"/>
    </location>
</feature>
<evidence type="ECO:0000256" key="2">
    <source>
        <dbReference type="SAM" id="Phobius"/>
    </source>
</evidence>
<feature type="transmembrane region" description="Helical" evidence="2">
    <location>
        <begin position="126"/>
        <end position="147"/>
    </location>
</feature>
<keyword evidence="2" id="KW-0812">Transmembrane</keyword>
<accession>A0A0B0DFQ0</accession>
<evidence type="ECO:0000313" key="3">
    <source>
        <dbReference type="EMBL" id="KHE75560.1"/>
    </source>
</evidence>
<dbReference type="AlphaFoldDB" id="A0A0B0DFQ0"/>
<gene>
    <name evidence="3" type="ORF">AS25_00285</name>
</gene>